<dbReference type="Pfam" id="PF11127">
    <property type="entry name" value="YgaP-like_TM"/>
    <property type="match status" value="1"/>
</dbReference>
<evidence type="ECO:0000256" key="1">
    <source>
        <dbReference type="SAM" id="Phobius"/>
    </source>
</evidence>
<proteinExistence type="predicted"/>
<accession>A0A1F5YBC0</accession>
<dbReference type="AlphaFoldDB" id="A0A1F5YBC0"/>
<reference evidence="3 4" key="1">
    <citation type="journal article" date="2016" name="Nat. Commun.">
        <title>Thousands of microbial genomes shed light on interconnected biogeochemical processes in an aquifer system.</title>
        <authorList>
            <person name="Anantharaman K."/>
            <person name="Brown C.T."/>
            <person name="Hug L.A."/>
            <person name="Sharon I."/>
            <person name="Castelle C.J."/>
            <person name="Probst A.J."/>
            <person name="Thomas B.C."/>
            <person name="Singh A."/>
            <person name="Wilkins M.J."/>
            <person name="Karaoz U."/>
            <person name="Brodie E.L."/>
            <person name="Williams K.H."/>
            <person name="Hubbard S.S."/>
            <person name="Banfield J.F."/>
        </authorList>
    </citation>
    <scope>NUCLEOTIDE SEQUENCE [LARGE SCALE GENOMIC DNA]</scope>
</reference>
<feature type="transmembrane region" description="Helical" evidence="1">
    <location>
        <begin position="6"/>
        <end position="21"/>
    </location>
</feature>
<organism evidence="3 4">
    <name type="scientific">Candidatus Glassbacteria bacterium RBG_16_58_8</name>
    <dbReference type="NCBI Taxonomy" id="1817866"/>
    <lineage>
        <taxon>Bacteria</taxon>
        <taxon>Candidatus Glassiibacteriota</taxon>
    </lineage>
</organism>
<feature type="transmembrane region" description="Helical" evidence="1">
    <location>
        <begin position="28"/>
        <end position="45"/>
    </location>
</feature>
<sequence>MALERTLRGIAGTFVIASLILSRIHSPWWLLFTLFVGVNLLQSAFSDWCPMMSFLKSCGLKGHEGESRTASKGGTR</sequence>
<comment type="caution">
    <text evidence="3">The sequence shown here is derived from an EMBL/GenBank/DDBJ whole genome shotgun (WGS) entry which is preliminary data.</text>
</comment>
<dbReference type="Proteomes" id="UP000179034">
    <property type="component" value="Unassembled WGS sequence"/>
</dbReference>
<gene>
    <name evidence="3" type="ORF">A2Z06_01420</name>
</gene>
<evidence type="ECO:0000259" key="2">
    <source>
        <dbReference type="Pfam" id="PF11127"/>
    </source>
</evidence>
<dbReference type="InterPro" id="IPR021309">
    <property type="entry name" value="YgaP-like_TM"/>
</dbReference>
<feature type="domain" description="Inner membrane protein YgaP-like transmembrane" evidence="2">
    <location>
        <begin position="3"/>
        <end position="56"/>
    </location>
</feature>
<keyword evidence="1" id="KW-0812">Transmembrane</keyword>
<evidence type="ECO:0000313" key="4">
    <source>
        <dbReference type="Proteomes" id="UP000179034"/>
    </source>
</evidence>
<keyword evidence="1" id="KW-0472">Membrane</keyword>
<dbReference type="Gene3D" id="6.10.140.1340">
    <property type="match status" value="1"/>
</dbReference>
<name>A0A1F5YBC0_9BACT</name>
<protein>
    <submittedName>
        <fullName evidence="3">Rhodanese</fullName>
    </submittedName>
</protein>
<evidence type="ECO:0000313" key="3">
    <source>
        <dbReference type="EMBL" id="OGF97131.1"/>
    </source>
</evidence>
<dbReference type="EMBL" id="MFIW01000096">
    <property type="protein sequence ID" value="OGF97131.1"/>
    <property type="molecule type" value="Genomic_DNA"/>
</dbReference>
<keyword evidence="1" id="KW-1133">Transmembrane helix</keyword>